<organism evidence="1 2">
    <name type="scientific">Streptantibioticus cattleyicolor (strain ATCC 35852 / DSM 46488 / JCM 4925 / NBRC 14057 / NRRL 8057)</name>
    <name type="common">Streptomyces cattleya</name>
    <dbReference type="NCBI Taxonomy" id="1003195"/>
    <lineage>
        <taxon>Bacteria</taxon>
        <taxon>Bacillati</taxon>
        <taxon>Actinomycetota</taxon>
        <taxon>Actinomycetes</taxon>
        <taxon>Kitasatosporales</taxon>
        <taxon>Streptomycetaceae</taxon>
        <taxon>Streptantibioticus</taxon>
    </lineage>
</organism>
<dbReference type="EMBL" id="CP003219">
    <property type="protein sequence ID" value="AEW94173.1"/>
    <property type="molecule type" value="Genomic_DNA"/>
</dbReference>
<dbReference type="KEGG" id="scy:SCATT_18020"/>
<sequence length="90" mass="9536">MALFNHAVTWLRRNPVLLPGVSVLARQVSEARTAAEQRLYQAVARAAYRADPSLAPALAALLVGRQPALTSPVPYCAGGPAPDTGVRCRT</sequence>
<accession>G8WQB3</accession>
<keyword evidence="2" id="KW-1185">Reference proteome</keyword>
<proteinExistence type="predicted"/>
<evidence type="ECO:0000313" key="1">
    <source>
        <dbReference type="EMBL" id="AEW94173.1"/>
    </source>
</evidence>
<dbReference type="AlphaFoldDB" id="G8WQB3"/>
<dbReference type="STRING" id="1003195.SCATT_18020"/>
<dbReference type="eggNOG" id="COG4644">
    <property type="taxonomic scope" value="Bacteria"/>
</dbReference>
<reference evidence="2" key="1">
    <citation type="submission" date="2011-12" db="EMBL/GenBank/DDBJ databases">
        <title>Complete genome sequence of Streptomyces cattleya strain DSM 46488.</title>
        <authorList>
            <person name="Ou H.-Y."/>
            <person name="Li P."/>
            <person name="Zhao C."/>
            <person name="O'Hagan D."/>
            <person name="Deng Z."/>
        </authorList>
    </citation>
    <scope>NUCLEOTIDE SEQUENCE [LARGE SCALE GENOMIC DNA]</scope>
    <source>
        <strain evidence="2">ATCC 35852 / DSM 46488 / JCM 4925 / NBRC 14057 / NRRL 8057</strain>
    </source>
</reference>
<evidence type="ECO:0000313" key="2">
    <source>
        <dbReference type="Proteomes" id="UP000007842"/>
    </source>
</evidence>
<protein>
    <submittedName>
        <fullName evidence="1">Transposase, Tn3 family</fullName>
    </submittedName>
</protein>
<dbReference type="Proteomes" id="UP000007842">
    <property type="component" value="Chromosome"/>
</dbReference>
<gene>
    <name evidence="1" type="ordered locus">SCATT_18020</name>
</gene>
<name>G8WQB3_STREN</name>
<dbReference type="HOGENOM" id="CLU_2439406_0_0_11"/>